<dbReference type="Proteomes" id="UP001642409">
    <property type="component" value="Unassembled WGS sequence"/>
</dbReference>
<accession>A0AA86Q4A5</accession>
<evidence type="ECO:0000313" key="1">
    <source>
        <dbReference type="EMBL" id="CAI9950301.1"/>
    </source>
</evidence>
<comment type="caution">
    <text evidence="1">The sequence shown here is derived from an EMBL/GenBank/DDBJ whole genome shotgun (WGS) entry which is preliminary data.</text>
</comment>
<keyword evidence="3" id="KW-1185">Reference proteome</keyword>
<dbReference type="EMBL" id="CATOUU010000808">
    <property type="protein sequence ID" value="CAI9950301.1"/>
    <property type="molecule type" value="Genomic_DNA"/>
</dbReference>
<gene>
    <name evidence="1" type="ORF">HINF_LOCUS37946</name>
    <name evidence="2" type="ORF">HINF_LOCUS74214</name>
</gene>
<protein>
    <submittedName>
        <fullName evidence="2">Hypothetical_protein</fullName>
    </submittedName>
</protein>
<dbReference type="AlphaFoldDB" id="A0AA86Q4A5"/>
<reference evidence="2 3" key="2">
    <citation type="submission" date="2024-07" db="EMBL/GenBank/DDBJ databases">
        <authorList>
            <person name="Akdeniz Z."/>
        </authorList>
    </citation>
    <scope>NUCLEOTIDE SEQUENCE [LARGE SCALE GENOMIC DNA]</scope>
</reference>
<organism evidence="1">
    <name type="scientific">Hexamita inflata</name>
    <dbReference type="NCBI Taxonomy" id="28002"/>
    <lineage>
        <taxon>Eukaryota</taxon>
        <taxon>Metamonada</taxon>
        <taxon>Diplomonadida</taxon>
        <taxon>Hexamitidae</taxon>
        <taxon>Hexamitinae</taxon>
        <taxon>Hexamita</taxon>
    </lineage>
</organism>
<sequence>MPDLTILQILNRFFIILTSRFDLSDQNQPTQKQLVAANIYILANCPVQSLKSIQKHSSYSKAYNYTFKLKISEQLQIQFQNLSQFIARTVYLLQQMNAIEGYQ</sequence>
<evidence type="ECO:0000313" key="2">
    <source>
        <dbReference type="EMBL" id="CAL6107051.1"/>
    </source>
</evidence>
<evidence type="ECO:0000313" key="3">
    <source>
        <dbReference type="Proteomes" id="UP001642409"/>
    </source>
</evidence>
<reference evidence="1" key="1">
    <citation type="submission" date="2023-06" db="EMBL/GenBank/DDBJ databases">
        <authorList>
            <person name="Kurt Z."/>
        </authorList>
    </citation>
    <scope>NUCLEOTIDE SEQUENCE</scope>
</reference>
<name>A0AA86Q4A5_9EUKA</name>
<proteinExistence type="predicted"/>
<dbReference type="EMBL" id="CAXDID020000625">
    <property type="protein sequence ID" value="CAL6107051.1"/>
    <property type="molecule type" value="Genomic_DNA"/>
</dbReference>